<evidence type="ECO:0000256" key="1">
    <source>
        <dbReference type="PIRNR" id="PIRNR007466"/>
    </source>
</evidence>
<keyword evidence="1" id="KW-0547">Nucleotide-binding</keyword>
<dbReference type="Pfam" id="PF20439">
    <property type="entry name" value="SpoIVA_C"/>
    <property type="match status" value="1"/>
</dbReference>
<feature type="domain" description="Sporulation stage IV protein A C-terminal" evidence="4">
    <location>
        <begin position="417"/>
        <end position="492"/>
    </location>
</feature>
<dbReference type="Proteomes" id="UP000774750">
    <property type="component" value="Unassembled WGS sequence"/>
</dbReference>
<reference evidence="5" key="1">
    <citation type="submission" date="2020-08" db="EMBL/GenBank/DDBJ databases">
        <authorList>
            <person name="Cejkova D."/>
            <person name="Kubasova T."/>
            <person name="Jahodarova E."/>
            <person name="Rychlik I."/>
        </authorList>
    </citation>
    <scope>NUCLEOTIDE SEQUENCE</scope>
    <source>
        <strain evidence="5">An559</strain>
    </source>
</reference>
<dbReference type="GO" id="GO:0005524">
    <property type="term" value="F:ATP binding"/>
    <property type="evidence" value="ECO:0007669"/>
    <property type="project" value="UniProtKB-KW"/>
</dbReference>
<sequence length="492" mass="55152">MEQRNLYADIAKRTGGDIYVGIVGPVRTGKSTFIKKFMETLVIPNIESEYRKERATDELPQSAAGKTIMTTEPKFIPEEAVTIKLDNQAEMNVRMIDCVGYIIPSALGYFENEVPRMVMTPWFDEEVPFNMAAEIGTQKVISEHATVGIVITTDGSITDLPREEYEEAEERVINELNSLKKPFVVLYNCVDPHSAHAQEQTAVLSKKYGVPVLPVSCIDLSLRDIQDIMQNLLFQFPIRDICVDLPFWLVSLDHDHWLRKSVFDTIREKTASLTHIGTVRTVGEQICDCESITQCRIDKIELGTGSAYLSVSLKPDLFYQILGEVTGLSIPGEAALMPCMIELAQIKKKYEKIAGALEEVEATGYGIVMPGIDELTLEEPQIVKQGGKYGVKLRASAPSYHLMKASITTEVSPIVGSEKQSEELVMYLLKEFEENPQKIWESNIFGKSLHALVNEGLHNKLYRMPQEARGRLQETIERIINEGCSGLICIIL</sequence>
<proteinExistence type="predicted"/>
<dbReference type="InterPro" id="IPR027417">
    <property type="entry name" value="P-loop_NTPase"/>
</dbReference>
<evidence type="ECO:0000259" key="4">
    <source>
        <dbReference type="Pfam" id="PF20439"/>
    </source>
</evidence>
<reference evidence="5" key="2">
    <citation type="journal article" date="2021" name="Sci. Rep.">
        <title>The distribution of antibiotic resistance genes in chicken gut microbiota commensals.</title>
        <authorList>
            <person name="Juricova H."/>
            <person name="Matiasovicova J."/>
            <person name="Kubasova T."/>
            <person name="Cejkova D."/>
            <person name="Rychlik I."/>
        </authorList>
    </citation>
    <scope>NUCLEOTIDE SEQUENCE</scope>
    <source>
        <strain evidence="5">An559</strain>
    </source>
</reference>
<accession>A0A938X933</accession>
<protein>
    <recommendedName>
        <fullName evidence="1">Stage IV sporulation protein A</fullName>
        <ecNumber evidence="1">3.6.1.-</ecNumber>
    </recommendedName>
    <alternativeName>
        <fullName evidence="1">Coat morphogenetic protein SpoIVA</fullName>
    </alternativeName>
</protein>
<dbReference type="GO" id="GO:0016887">
    <property type="term" value="F:ATP hydrolysis activity"/>
    <property type="evidence" value="ECO:0007669"/>
    <property type="project" value="InterPro"/>
</dbReference>
<evidence type="ECO:0000259" key="2">
    <source>
        <dbReference type="Pfam" id="PF09547"/>
    </source>
</evidence>
<dbReference type="GO" id="GO:0030435">
    <property type="term" value="P:sporulation resulting in formation of a cellular spore"/>
    <property type="evidence" value="ECO:0007669"/>
    <property type="project" value="UniProtKB-KW"/>
</dbReference>
<dbReference type="InterPro" id="IPR046841">
    <property type="entry name" value="SpoIVA_middle"/>
</dbReference>
<dbReference type="EMBL" id="JACJKY010000021">
    <property type="protein sequence ID" value="MBM6921637.1"/>
    <property type="molecule type" value="Genomic_DNA"/>
</dbReference>
<name>A0A938X933_9FIRM</name>
<keyword evidence="1" id="KW-0749">Sporulation</keyword>
<dbReference type="Gene3D" id="3.40.50.300">
    <property type="entry name" value="P-loop containing nucleotide triphosphate hydrolases"/>
    <property type="match status" value="1"/>
</dbReference>
<dbReference type="SUPFAM" id="SSF52540">
    <property type="entry name" value="P-loop containing nucleoside triphosphate hydrolases"/>
    <property type="match status" value="1"/>
</dbReference>
<keyword evidence="1" id="KW-0067">ATP-binding</keyword>
<keyword evidence="6" id="KW-1185">Reference proteome</keyword>
<comment type="function">
    <text evidence="1">ATPase. Has a role at an early stage in the morphogenesis of the spore coat.</text>
</comment>
<comment type="catalytic activity">
    <reaction evidence="1">
        <text>ATP + H2O = ADP + phosphate + H(+)</text>
        <dbReference type="Rhea" id="RHEA:13065"/>
        <dbReference type="ChEBI" id="CHEBI:15377"/>
        <dbReference type="ChEBI" id="CHEBI:15378"/>
        <dbReference type="ChEBI" id="CHEBI:30616"/>
        <dbReference type="ChEBI" id="CHEBI:43474"/>
        <dbReference type="ChEBI" id="CHEBI:456216"/>
    </reaction>
</comment>
<comment type="caution">
    <text evidence="5">The sequence shown here is derived from an EMBL/GenBank/DDBJ whole genome shotgun (WGS) entry which is preliminary data.</text>
</comment>
<dbReference type="GO" id="GO:0005737">
    <property type="term" value="C:cytoplasm"/>
    <property type="evidence" value="ECO:0007669"/>
    <property type="project" value="UniProtKB-SubCell"/>
</dbReference>
<dbReference type="RefSeq" id="WP_204447769.1">
    <property type="nucleotide sequence ID" value="NZ_JACJKY010000021.1"/>
</dbReference>
<gene>
    <name evidence="5" type="primary">spoIVA</name>
    <name evidence="5" type="ORF">H6A12_10795</name>
</gene>
<evidence type="ECO:0000259" key="3">
    <source>
        <dbReference type="Pfam" id="PF20438"/>
    </source>
</evidence>
<feature type="domain" description="Stage IV sporulation protein A middle" evidence="3">
    <location>
        <begin position="238"/>
        <end position="416"/>
    </location>
</feature>
<dbReference type="AlphaFoldDB" id="A0A938X933"/>
<dbReference type="InterPro" id="IPR014201">
    <property type="entry name" value="Spore_IV_A"/>
</dbReference>
<dbReference type="PIRSF" id="PIRSF007466">
    <property type="entry name" value="SpoIVA"/>
    <property type="match status" value="1"/>
</dbReference>
<organism evidence="5 6">
    <name type="scientific">Merdimmobilis hominis</name>
    <dbReference type="NCBI Taxonomy" id="2897707"/>
    <lineage>
        <taxon>Bacteria</taxon>
        <taxon>Bacillati</taxon>
        <taxon>Bacillota</taxon>
        <taxon>Clostridia</taxon>
        <taxon>Eubacteriales</taxon>
        <taxon>Oscillospiraceae</taxon>
        <taxon>Merdimmobilis</taxon>
    </lineage>
</organism>
<comment type="subcellular location">
    <subcellularLocation>
        <location evidence="1">Cytoplasm</location>
    </subcellularLocation>
</comment>
<feature type="domain" description="Stage IV sporulation protein A ATPase" evidence="2">
    <location>
        <begin position="1"/>
        <end position="237"/>
    </location>
</feature>
<dbReference type="NCBIfam" id="TIGR02836">
    <property type="entry name" value="spore_IV_A"/>
    <property type="match status" value="1"/>
</dbReference>
<keyword evidence="1" id="KW-0963">Cytoplasm</keyword>
<dbReference type="Pfam" id="PF20438">
    <property type="entry name" value="SpoIVA_middle"/>
    <property type="match status" value="1"/>
</dbReference>
<evidence type="ECO:0000313" key="5">
    <source>
        <dbReference type="EMBL" id="MBM6921637.1"/>
    </source>
</evidence>
<dbReference type="EC" id="3.6.1.-" evidence="1"/>
<evidence type="ECO:0000313" key="6">
    <source>
        <dbReference type="Proteomes" id="UP000774750"/>
    </source>
</evidence>
<dbReference type="Pfam" id="PF09547">
    <property type="entry name" value="SpoIVA_ATPase"/>
    <property type="match status" value="1"/>
</dbReference>
<dbReference type="InterPro" id="IPR046840">
    <property type="entry name" value="SpoIVA_C"/>
</dbReference>
<dbReference type="InterPro" id="IPR046842">
    <property type="entry name" value="SpoIVA_ATPase"/>
</dbReference>
<keyword evidence="1" id="KW-0378">Hydrolase</keyword>